<proteinExistence type="predicted"/>
<reference evidence="8 9" key="1">
    <citation type="journal article" date="2016" name="Genome Announc.">
        <title>First Complete Genome Sequence of a Subdivision 6 Acidobacterium Strain.</title>
        <authorList>
            <person name="Huang S."/>
            <person name="Vieira S."/>
            <person name="Bunk B."/>
            <person name="Riedel T."/>
            <person name="Sproer C."/>
            <person name="Overmann J."/>
        </authorList>
    </citation>
    <scope>NUCLEOTIDE SEQUENCE [LARGE SCALE GENOMIC DNA]</scope>
    <source>
        <strain evidence="9">DSM 100886 HEG_-6_39</strain>
    </source>
</reference>
<evidence type="ECO:0000256" key="4">
    <source>
        <dbReference type="SAM" id="Coils"/>
    </source>
</evidence>
<keyword evidence="1 3" id="KW-0853">WD repeat</keyword>
<dbReference type="PANTHER" id="PTHR19848:SF8">
    <property type="entry name" value="F-BOX AND WD REPEAT DOMAIN CONTAINING 7"/>
    <property type="match status" value="1"/>
</dbReference>
<keyword evidence="6" id="KW-0812">Transmembrane</keyword>
<gene>
    <name evidence="8" type="ORF">LuPra_04076</name>
</gene>
<dbReference type="InterPro" id="IPR027417">
    <property type="entry name" value="P-loop_NTPase"/>
</dbReference>
<keyword evidence="9" id="KW-1185">Reference proteome</keyword>
<evidence type="ECO:0000256" key="2">
    <source>
        <dbReference type="ARBA" id="ARBA00022737"/>
    </source>
</evidence>
<feature type="domain" description="Novel STAND NTPase 1" evidence="7">
    <location>
        <begin position="14"/>
        <end position="401"/>
    </location>
</feature>
<reference evidence="9" key="2">
    <citation type="submission" date="2016-04" db="EMBL/GenBank/DDBJ databases">
        <title>First Complete Genome Sequence of a Subdivision 6 Acidobacterium.</title>
        <authorList>
            <person name="Huang S."/>
            <person name="Vieira S."/>
            <person name="Bunk B."/>
            <person name="Riedel T."/>
            <person name="Sproeer C."/>
            <person name="Overmann J."/>
        </authorList>
    </citation>
    <scope>NUCLEOTIDE SEQUENCE [LARGE SCALE GENOMIC DNA]</scope>
    <source>
        <strain evidence="9">DSM 100886 HEG_-6_39</strain>
    </source>
</reference>
<evidence type="ECO:0000256" key="5">
    <source>
        <dbReference type="SAM" id="MobiDB-lite"/>
    </source>
</evidence>
<dbReference type="SUPFAM" id="SSF50998">
    <property type="entry name" value="Quinoprotein alcohol dehydrogenase-like"/>
    <property type="match status" value="1"/>
</dbReference>
<dbReference type="PROSITE" id="PS00678">
    <property type="entry name" value="WD_REPEATS_1"/>
    <property type="match status" value="1"/>
</dbReference>
<dbReference type="PROSITE" id="PS50082">
    <property type="entry name" value="WD_REPEATS_2"/>
    <property type="match status" value="3"/>
</dbReference>
<dbReference type="AlphaFoldDB" id="A0A143PRM6"/>
<sequence>MTARASAAIDEDNPWPGLGSFDEAAERFFNGRQIESAELRRLVLGAPLTVLFGASGLGKTSLLHAGLFPALRKEHYLPIYIRLDVRDESAPLIEQVKLALLAQFRQRRIDAPGIAPDESLWTYLHRPGLELWSEQNQLLSPVLVLDQFEEVFTLGAENPTGIGRLRVDLADLIENRMPAEWARRLAQGEVAEDELSLDSQRYKVILSFREDFLPAIEGWRREVPSLLRNRLRLLPMSGEQAFEAVYTTAARLVDEPLARDIVRFVAAAQDGSGRQNPESLSDLGVEPALLSLVCHGLNEKRKAQGKGRFDAALLSGTGQAVIADYYDRAVGDLPDRTQRFIENELITERGFRKACDVDDARSIHGVTDRELRLLVDRRLLRIEPQRGTERVELTHDLLTGVVRAHRSTQRERVRSRRQRRRMALFAAAVVLLVSLVALFGRLYIRADAARQDAERQAANAEGRRLATEALYRFDASQEGLELSGALAALAMAVAPSTEGWKALAQVVRLIPAAPARFPNAHQAPVQALTFTVDGRLMASAAQDGSAVLWDVSNAMRKTVLQGRFPSAPSGFGLALAPDGRWLAAGGMGSLWIWNTATAVPTEPPIEHDNLIRSVAFSPDGQHMATATLGSGLVRVFERTGDDWHELPGSVAATTVYQANSVTFVANGLLAIAGTHGSPHQHGVWFWNLDTGSEAFVRAGNPTWNEGKCGALALSADAKTLAALCSGGLLVANREEEGFRTSDASRKDAGSSEVSDGLSLSPDGHYVAAVSGGVIHVFGKQNEQEIRRMSGPAIAVAFRPDGQTLAAGLRDGSIALWPMTKGTEAIHVHIDGLPSALVFSPDERWLVTAGNDETVRVVDISHANASRTLHAIRIGSELGRPVFSPDGRFLLTPAHAGAEVFDTSGWKKLSPNGLPGEITAATFSPDSRLLVTVGPQGIRCFETTTWHSARPSLAGHFETIRFSPDGRFLAAFSERNLQHQGSLDSTTVWSAATGIQVASLEKVVGPFDQPAKASGDQRLVVASATWPSAADSSITGRPIGRVRSDRAISPDHTLQASPDGSTLDLTEATSKRTIARLEHGSDIVDAVFSARGQWLATSARDGTVRLWPLRSQAILEQACRLLPRNLTPDEWKEFKVDGPYRKACPALP</sequence>
<feature type="transmembrane region" description="Helical" evidence="6">
    <location>
        <begin position="422"/>
        <end position="444"/>
    </location>
</feature>
<feature type="repeat" description="WD" evidence="3">
    <location>
        <begin position="1075"/>
        <end position="1116"/>
    </location>
</feature>
<dbReference type="InterPro" id="IPR011047">
    <property type="entry name" value="Quinoprotein_ADH-like_sf"/>
</dbReference>
<dbReference type="InterPro" id="IPR015943">
    <property type="entry name" value="WD40/YVTN_repeat-like_dom_sf"/>
</dbReference>
<feature type="repeat" description="WD" evidence="3">
    <location>
        <begin position="518"/>
        <end position="559"/>
    </location>
</feature>
<dbReference type="PROSITE" id="PS50294">
    <property type="entry name" value="WD_REPEATS_REGION"/>
    <property type="match status" value="2"/>
</dbReference>
<keyword evidence="2" id="KW-0677">Repeat</keyword>
<accession>A0A143PRM6</accession>
<keyword evidence="4" id="KW-0175">Coiled coil</keyword>
<dbReference type="RefSeq" id="WP_110172433.1">
    <property type="nucleotide sequence ID" value="NZ_CP015136.1"/>
</dbReference>
<evidence type="ECO:0000256" key="6">
    <source>
        <dbReference type="SAM" id="Phobius"/>
    </source>
</evidence>
<dbReference type="KEGG" id="abac:LuPra_04076"/>
<dbReference type="InterPro" id="IPR049052">
    <property type="entry name" value="nSTAND1"/>
</dbReference>
<dbReference type="Gene3D" id="3.40.50.300">
    <property type="entry name" value="P-loop containing nucleotide triphosphate hydrolases"/>
    <property type="match status" value="1"/>
</dbReference>
<dbReference type="EMBL" id="CP015136">
    <property type="protein sequence ID" value="AMY10833.1"/>
    <property type="molecule type" value="Genomic_DNA"/>
</dbReference>
<dbReference type="OrthoDB" id="134579at2"/>
<evidence type="ECO:0000313" key="8">
    <source>
        <dbReference type="EMBL" id="AMY10833.1"/>
    </source>
</evidence>
<evidence type="ECO:0000256" key="3">
    <source>
        <dbReference type="PROSITE-ProRule" id="PRU00221"/>
    </source>
</evidence>
<dbReference type="InterPro" id="IPR001680">
    <property type="entry name" value="WD40_rpt"/>
</dbReference>
<evidence type="ECO:0000313" key="9">
    <source>
        <dbReference type="Proteomes" id="UP000076079"/>
    </source>
</evidence>
<evidence type="ECO:0000256" key="1">
    <source>
        <dbReference type="ARBA" id="ARBA00022574"/>
    </source>
</evidence>
<dbReference type="SUPFAM" id="SSF50978">
    <property type="entry name" value="WD40 repeat-like"/>
    <property type="match status" value="1"/>
</dbReference>
<keyword evidence="6" id="KW-0472">Membrane</keyword>
<feature type="region of interest" description="Disordered" evidence="5">
    <location>
        <begin position="739"/>
        <end position="758"/>
    </location>
</feature>
<dbReference type="InterPro" id="IPR019775">
    <property type="entry name" value="WD40_repeat_CS"/>
</dbReference>
<feature type="compositionally biased region" description="Basic and acidic residues" evidence="5">
    <location>
        <begin position="739"/>
        <end position="749"/>
    </location>
</feature>
<protein>
    <recommendedName>
        <fullName evidence="7">Novel STAND NTPase 1 domain-containing protein</fullName>
    </recommendedName>
</protein>
<name>A0A143PRM6_LUTPR</name>
<organism evidence="8 9">
    <name type="scientific">Luteitalea pratensis</name>
    <dbReference type="NCBI Taxonomy" id="1855912"/>
    <lineage>
        <taxon>Bacteria</taxon>
        <taxon>Pseudomonadati</taxon>
        <taxon>Acidobacteriota</taxon>
        <taxon>Vicinamibacteria</taxon>
        <taxon>Vicinamibacterales</taxon>
        <taxon>Vicinamibacteraceae</taxon>
        <taxon>Luteitalea</taxon>
    </lineage>
</organism>
<evidence type="ECO:0000259" key="7">
    <source>
        <dbReference type="Pfam" id="PF20703"/>
    </source>
</evidence>
<dbReference type="SMART" id="SM00320">
    <property type="entry name" value="WD40"/>
    <property type="match status" value="7"/>
</dbReference>
<dbReference type="Proteomes" id="UP000076079">
    <property type="component" value="Chromosome"/>
</dbReference>
<dbReference type="STRING" id="1855912.LuPra_04076"/>
<dbReference type="PANTHER" id="PTHR19848">
    <property type="entry name" value="WD40 REPEAT PROTEIN"/>
    <property type="match status" value="1"/>
</dbReference>
<feature type="repeat" description="WD" evidence="3">
    <location>
        <begin position="785"/>
        <end position="826"/>
    </location>
</feature>
<feature type="coiled-coil region" evidence="4">
    <location>
        <begin position="443"/>
        <end position="470"/>
    </location>
</feature>
<dbReference type="Gene3D" id="2.130.10.10">
    <property type="entry name" value="YVTN repeat-like/Quinoprotein amine dehydrogenase"/>
    <property type="match status" value="3"/>
</dbReference>
<dbReference type="Pfam" id="PF00400">
    <property type="entry name" value="WD40"/>
    <property type="match status" value="5"/>
</dbReference>
<dbReference type="Pfam" id="PF20703">
    <property type="entry name" value="nSTAND1"/>
    <property type="match status" value="1"/>
</dbReference>
<keyword evidence="6" id="KW-1133">Transmembrane helix</keyword>
<dbReference type="InterPro" id="IPR036322">
    <property type="entry name" value="WD40_repeat_dom_sf"/>
</dbReference>